<accession>A0A9P5H548</accession>
<evidence type="ECO:0000256" key="1">
    <source>
        <dbReference type="SAM" id="SignalP"/>
    </source>
</evidence>
<evidence type="ECO:0000313" key="3">
    <source>
        <dbReference type="Proteomes" id="UP000722485"/>
    </source>
</evidence>
<dbReference type="OrthoDB" id="4611802at2759"/>
<feature type="chain" id="PRO_5040333227" evidence="1">
    <location>
        <begin position="18"/>
        <end position="83"/>
    </location>
</feature>
<gene>
    <name evidence="2" type="ORF">G7Z17_g7706</name>
</gene>
<reference evidence="2" key="1">
    <citation type="submission" date="2020-03" db="EMBL/GenBank/DDBJ databases">
        <title>Draft Genome Sequence of Cylindrodendrum hubeiense.</title>
        <authorList>
            <person name="Buettner E."/>
            <person name="Kellner H."/>
        </authorList>
    </citation>
    <scope>NUCLEOTIDE SEQUENCE</scope>
    <source>
        <strain evidence="2">IHI 201604</strain>
    </source>
</reference>
<feature type="signal peptide" evidence="1">
    <location>
        <begin position="1"/>
        <end position="17"/>
    </location>
</feature>
<keyword evidence="3" id="KW-1185">Reference proteome</keyword>
<proteinExistence type="predicted"/>
<protein>
    <submittedName>
        <fullName evidence="2">Uncharacterized protein</fullName>
    </submittedName>
</protein>
<keyword evidence="1" id="KW-0732">Signal</keyword>
<organism evidence="2 3">
    <name type="scientific">Cylindrodendrum hubeiense</name>
    <dbReference type="NCBI Taxonomy" id="595255"/>
    <lineage>
        <taxon>Eukaryota</taxon>
        <taxon>Fungi</taxon>
        <taxon>Dikarya</taxon>
        <taxon>Ascomycota</taxon>
        <taxon>Pezizomycotina</taxon>
        <taxon>Sordariomycetes</taxon>
        <taxon>Hypocreomycetidae</taxon>
        <taxon>Hypocreales</taxon>
        <taxon>Nectriaceae</taxon>
        <taxon>Cylindrodendrum</taxon>
    </lineage>
</organism>
<dbReference type="Proteomes" id="UP000722485">
    <property type="component" value="Unassembled WGS sequence"/>
</dbReference>
<dbReference type="EMBL" id="JAANBB010000177">
    <property type="protein sequence ID" value="KAF7547495.1"/>
    <property type="molecule type" value="Genomic_DNA"/>
</dbReference>
<dbReference type="AlphaFoldDB" id="A0A9P5H548"/>
<sequence length="83" mass="8795">MQFSAVLVAVMATFAAAAPSAEPGYGGGCTPATYDCEGKYGWRVCDTSGKWVSAGICPPKTICKYYAPSKSPYCVPPNFQFPQ</sequence>
<comment type="caution">
    <text evidence="2">The sequence shown here is derived from an EMBL/GenBank/DDBJ whole genome shotgun (WGS) entry which is preliminary data.</text>
</comment>
<evidence type="ECO:0000313" key="2">
    <source>
        <dbReference type="EMBL" id="KAF7547495.1"/>
    </source>
</evidence>
<name>A0A9P5H548_9HYPO</name>